<proteinExistence type="predicted"/>
<evidence type="ECO:0000313" key="1">
    <source>
        <dbReference type="EMBL" id="ECE6036288.1"/>
    </source>
</evidence>
<gene>
    <name evidence="1" type="ORF">DNU30_02070</name>
    <name evidence="2" type="ORF">DPC26_25140</name>
    <name evidence="3" type="ORF">FRN22_21775</name>
</gene>
<dbReference type="RefSeq" id="WP_057517206.1">
    <property type="nucleotide sequence ID" value="NZ_JBMOAM010000002.1"/>
</dbReference>
<accession>A0A3U6ZJY3</accession>
<reference evidence="1" key="1">
    <citation type="submission" date="2018-06" db="EMBL/GenBank/DDBJ databases">
        <authorList>
            <person name="Ashton P.M."/>
            <person name="Dallman T."/>
            <person name="Nair S."/>
            <person name="De Pinna E."/>
            <person name="Peters T."/>
            <person name="Grant K."/>
        </authorList>
    </citation>
    <scope>NUCLEOTIDE SEQUENCE</scope>
    <source>
        <strain evidence="1">127525</strain>
        <strain evidence="2">527491</strain>
        <strain evidence="3">780192</strain>
    </source>
</reference>
<dbReference type="EMBL" id="AAIIMV010000002">
    <property type="protein sequence ID" value="ECE6036288.1"/>
    <property type="molecule type" value="Genomic_DNA"/>
</dbReference>
<dbReference type="EMBL" id="AAJCYU010000041">
    <property type="protein sequence ID" value="ECK7315339.1"/>
    <property type="molecule type" value="Genomic_DNA"/>
</dbReference>
<comment type="caution">
    <text evidence="1">The sequence shown here is derived from an EMBL/GenBank/DDBJ whole genome shotgun (WGS) entry which is preliminary data.</text>
</comment>
<dbReference type="EMBL" id="AAIVFG010000068">
    <property type="protein sequence ID" value="ECI4618835.1"/>
    <property type="molecule type" value="Genomic_DNA"/>
</dbReference>
<evidence type="ECO:0000313" key="2">
    <source>
        <dbReference type="EMBL" id="ECI4618835.1"/>
    </source>
</evidence>
<name>A0A3U6ZJY3_SALET</name>
<evidence type="ECO:0000313" key="3">
    <source>
        <dbReference type="EMBL" id="ECK7315339.1"/>
    </source>
</evidence>
<sequence length="290" mass="33255">MTSIISVGESKPFYPSLKSESVTLLDSYKVNIFKDAYGDSACIIRIIEIFMLNKLRHKGEKLRSLTGLTIPDTEAVADEINLLMSRFEKMCHCEEEELSFRQREVSAAEYSLKNAGGNVNSRTIAEVKNNNTLKVERTACEQRYRSAILRQKEQQTRVGIFRGFGGMLVDEAEYIGKDINRRLLNSFTKPLSSPTEFIDVIYDAVLIRDIRFIIDALFSLESAVSHIIECCTIPTDRYVLERGGLNRALAYREYYRAENSILRTVISDHEYAEHAVRFNQITDYKNKLFS</sequence>
<organism evidence="1">
    <name type="scientific">Salmonella enterica I</name>
    <dbReference type="NCBI Taxonomy" id="59201"/>
    <lineage>
        <taxon>Bacteria</taxon>
        <taxon>Pseudomonadati</taxon>
        <taxon>Pseudomonadota</taxon>
        <taxon>Gammaproteobacteria</taxon>
        <taxon>Enterobacterales</taxon>
        <taxon>Enterobacteriaceae</taxon>
        <taxon>Salmonella</taxon>
    </lineage>
</organism>
<protein>
    <submittedName>
        <fullName evidence="1">Uncharacterized protein</fullName>
    </submittedName>
</protein>
<dbReference type="AlphaFoldDB" id="A0A3U6ZJY3"/>